<dbReference type="EMBL" id="CP045891">
    <property type="protein sequence ID" value="QQP57889.1"/>
    <property type="molecule type" value="Genomic_DNA"/>
</dbReference>
<gene>
    <name evidence="1" type="ORF">FKW44_003037</name>
</gene>
<dbReference type="Proteomes" id="UP000595437">
    <property type="component" value="Chromosome 2"/>
</dbReference>
<protein>
    <submittedName>
        <fullName evidence="1">Uncharacterized protein</fullName>
    </submittedName>
</protein>
<proteinExistence type="predicted"/>
<evidence type="ECO:0000313" key="2">
    <source>
        <dbReference type="Proteomes" id="UP000595437"/>
    </source>
</evidence>
<organism evidence="1 2">
    <name type="scientific">Caligus rogercresseyi</name>
    <name type="common">Sea louse</name>
    <dbReference type="NCBI Taxonomy" id="217165"/>
    <lineage>
        <taxon>Eukaryota</taxon>
        <taxon>Metazoa</taxon>
        <taxon>Ecdysozoa</taxon>
        <taxon>Arthropoda</taxon>
        <taxon>Crustacea</taxon>
        <taxon>Multicrustacea</taxon>
        <taxon>Hexanauplia</taxon>
        <taxon>Copepoda</taxon>
        <taxon>Siphonostomatoida</taxon>
        <taxon>Caligidae</taxon>
        <taxon>Caligus</taxon>
    </lineage>
</organism>
<name>A0A7T8QWN3_CALRO</name>
<dbReference type="AlphaFoldDB" id="A0A7T8QWN3"/>
<reference evidence="2" key="1">
    <citation type="submission" date="2021-01" db="EMBL/GenBank/DDBJ databases">
        <title>Caligus Genome Assembly.</title>
        <authorList>
            <person name="Gallardo-Escarate C."/>
        </authorList>
    </citation>
    <scope>NUCLEOTIDE SEQUENCE [LARGE SCALE GENOMIC DNA]</scope>
</reference>
<accession>A0A7T8QWN3</accession>
<dbReference type="OrthoDB" id="9996331at2759"/>
<evidence type="ECO:0000313" key="1">
    <source>
        <dbReference type="EMBL" id="QQP57889.1"/>
    </source>
</evidence>
<keyword evidence="2" id="KW-1185">Reference proteome</keyword>
<sequence length="109" mass="12225">MAERQLLRGKVCVDARWCSITHVGPVSEVLHCQHVSFFAEGHVALLLAGSEPVGLCRVGRIGEEDHMTLHPNLDTLKATIRTEWDSNVEEFLINSCKTFNVVWKVSLKL</sequence>